<keyword evidence="3" id="KW-1185">Reference proteome</keyword>
<feature type="signal peptide" evidence="1">
    <location>
        <begin position="1"/>
        <end position="18"/>
    </location>
</feature>
<organism evidence="2 3">
    <name type="scientific">Thalassobacterium maritimum</name>
    <dbReference type="NCBI Taxonomy" id="3041265"/>
    <lineage>
        <taxon>Bacteria</taxon>
        <taxon>Pseudomonadati</taxon>
        <taxon>Verrucomicrobiota</taxon>
        <taxon>Opitutia</taxon>
        <taxon>Puniceicoccales</taxon>
        <taxon>Coraliomargaritaceae</taxon>
        <taxon>Thalassobacterium</taxon>
    </lineage>
</organism>
<dbReference type="Proteomes" id="UP001225316">
    <property type="component" value="Unassembled WGS sequence"/>
</dbReference>
<evidence type="ECO:0000313" key="3">
    <source>
        <dbReference type="Proteomes" id="UP001225316"/>
    </source>
</evidence>
<feature type="chain" id="PRO_5046235158" description="DUF3108 domain-containing protein" evidence="1">
    <location>
        <begin position="19"/>
        <end position="293"/>
    </location>
</feature>
<evidence type="ECO:0008006" key="4">
    <source>
        <dbReference type="Google" id="ProtNLM"/>
    </source>
</evidence>
<reference evidence="2 3" key="1">
    <citation type="submission" date="2023-04" db="EMBL/GenBank/DDBJ databases">
        <title>A novel bacteria isolated from coastal sediment.</title>
        <authorList>
            <person name="Liu X.-J."/>
            <person name="Du Z.-J."/>
        </authorList>
    </citation>
    <scope>NUCLEOTIDE SEQUENCE [LARGE SCALE GENOMIC DNA]</scope>
    <source>
        <strain evidence="2 3">SDUM461003</strain>
    </source>
</reference>
<protein>
    <recommendedName>
        <fullName evidence="4">DUF3108 domain-containing protein</fullName>
    </recommendedName>
</protein>
<evidence type="ECO:0000313" key="2">
    <source>
        <dbReference type="EMBL" id="MDQ8209624.1"/>
    </source>
</evidence>
<accession>A0ABU1AZP9</accession>
<comment type="caution">
    <text evidence="2">The sequence shown here is derived from an EMBL/GenBank/DDBJ whole genome shotgun (WGS) entry which is preliminary data.</text>
</comment>
<sequence>MRIYCIILLLISSSDAFSGNASDSSFFENPIVYRTKYQLFEETKLSVEHANTVDKESYTAILGALGAMDIGKSVFNYLVGFGADSLESYAGKYEAQYGATFVSEETELDDPVDYECVFTRTLWYASKDDARKDFKEIDSIDSTIARSEKHASTNEELFAVDAVQLHFRLVFGDSAYRVLPVKVYYSASKAYKARVPLTDKDRLETAFMIQYRYIDTAKNKAIELDPVSFKIKTDIFSNKWRRLDGFSTDWMAVSKSGANGPYSLSMTVVESSDIKEVLESAAEKVRELKIEDE</sequence>
<dbReference type="EMBL" id="JARXHW010000098">
    <property type="protein sequence ID" value="MDQ8209624.1"/>
    <property type="molecule type" value="Genomic_DNA"/>
</dbReference>
<proteinExistence type="predicted"/>
<name>A0ABU1AZP9_9BACT</name>
<evidence type="ECO:0000256" key="1">
    <source>
        <dbReference type="SAM" id="SignalP"/>
    </source>
</evidence>
<gene>
    <name evidence="2" type="ORF">QEH52_19045</name>
</gene>
<keyword evidence="1" id="KW-0732">Signal</keyword>